<dbReference type="Pfam" id="PF03551">
    <property type="entry name" value="PadR"/>
    <property type="match status" value="1"/>
</dbReference>
<dbReference type="InterPro" id="IPR036388">
    <property type="entry name" value="WH-like_DNA-bd_sf"/>
</dbReference>
<feature type="domain" description="Transcription regulator PadR N-terminal" evidence="1">
    <location>
        <begin position="14"/>
        <end position="83"/>
    </location>
</feature>
<evidence type="ECO:0000313" key="2">
    <source>
        <dbReference type="EMBL" id="AKP67131.1"/>
    </source>
</evidence>
<accession>A0A0H4QJB0</accession>
<organism evidence="2 3">
    <name type="scientific">Companilactobacillus ginsenosidimutans</name>
    <dbReference type="NCBI Taxonomy" id="1007676"/>
    <lineage>
        <taxon>Bacteria</taxon>
        <taxon>Bacillati</taxon>
        <taxon>Bacillota</taxon>
        <taxon>Bacilli</taxon>
        <taxon>Lactobacillales</taxon>
        <taxon>Lactobacillaceae</taxon>
        <taxon>Companilactobacillus</taxon>
    </lineage>
</organism>
<evidence type="ECO:0000313" key="3">
    <source>
        <dbReference type="Proteomes" id="UP000036106"/>
    </source>
</evidence>
<proteinExistence type="predicted"/>
<evidence type="ECO:0000259" key="1">
    <source>
        <dbReference type="Pfam" id="PF03551"/>
    </source>
</evidence>
<sequence length="105" mass="12320">MAIQASTEILEGSVLAILSQEDYYGYTITKQMQENFPISESTMYPILRRLKKDGWLTTYDQPYEGRNRRYYKITDTGLTRLAEIRDDWKQLRTVTDKILEGNDGE</sequence>
<reference evidence="3" key="1">
    <citation type="submission" date="2015-07" db="EMBL/GenBank/DDBJ databases">
        <title>Lactobacillus ginsenosidimutans/EMML 3141/ whole genome sequencing.</title>
        <authorList>
            <person name="Kim M.K."/>
            <person name="Im W.-T."/>
            <person name="Srinivasan S."/>
            <person name="Lee J.-J."/>
        </authorList>
    </citation>
    <scope>NUCLEOTIDE SEQUENCE [LARGE SCALE GENOMIC DNA]</scope>
    <source>
        <strain evidence="3">EMML 3041</strain>
    </source>
</reference>
<keyword evidence="3" id="KW-1185">Reference proteome</keyword>
<dbReference type="Proteomes" id="UP000036106">
    <property type="component" value="Chromosome"/>
</dbReference>
<dbReference type="OrthoDB" id="9808017at2"/>
<dbReference type="PANTHER" id="PTHR33169">
    <property type="entry name" value="PADR-FAMILY TRANSCRIPTIONAL REGULATOR"/>
    <property type="match status" value="1"/>
</dbReference>
<dbReference type="Gene3D" id="1.10.10.10">
    <property type="entry name" value="Winged helix-like DNA-binding domain superfamily/Winged helix DNA-binding domain"/>
    <property type="match status" value="1"/>
</dbReference>
<dbReference type="STRING" id="1007676.ABM34_05995"/>
<dbReference type="InterPro" id="IPR005149">
    <property type="entry name" value="Tscrpt_reg_PadR_N"/>
</dbReference>
<dbReference type="PATRIC" id="fig|1007676.4.peg.1188"/>
<dbReference type="AlphaFoldDB" id="A0A0H4QJB0"/>
<dbReference type="PANTHER" id="PTHR33169:SF14">
    <property type="entry name" value="TRANSCRIPTIONAL REGULATOR RV3488"/>
    <property type="match status" value="1"/>
</dbReference>
<dbReference type="KEGG" id="lgn:ABM34_05995"/>
<gene>
    <name evidence="2" type="ORF">ABM34_05995</name>
</gene>
<dbReference type="RefSeq" id="WP_048704245.1">
    <property type="nucleotide sequence ID" value="NZ_CP012034.1"/>
</dbReference>
<protein>
    <submittedName>
        <fullName evidence="2">PadR family transcriptional regulator</fullName>
    </submittedName>
</protein>
<dbReference type="InterPro" id="IPR036390">
    <property type="entry name" value="WH_DNA-bd_sf"/>
</dbReference>
<dbReference type="EMBL" id="CP012034">
    <property type="protein sequence ID" value="AKP67131.1"/>
    <property type="molecule type" value="Genomic_DNA"/>
</dbReference>
<dbReference type="InterPro" id="IPR052509">
    <property type="entry name" value="Metal_resp_DNA-bind_regulator"/>
</dbReference>
<dbReference type="SUPFAM" id="SSF46785">
    <property type="entry name" value="Winged helix' DNA-binding domain"/>
    <property type="match status" value="1"/>
</dbReference>
<name>A0A0H4QJB0_9LACO</name>